<gene>
    <name evidence="1" type="ORF">DFP86_101364</name>
</gene>
<evidence type="ECO:0000313" key="2">
    <source>
        <dbReference type="Proteomes" id="UP000295611"/>
    </source>
</evidence>
<dbReference type="EMBL" id="SNZP01000001">
    <property type="protein sequence ID" value="TDR82970.1"/>
    <property type="molecule type" value="Genomic_DNA"/>
</dbReference>
<dbReference type="Pfam" id="PF04074">
    <property type="entry name" value="DUF386"/>
    <property type="match status" value="1"/>
</dbReference>
<dbReference type="InterPro" id="IPR037012">
    <property type="entry name" value="NanQ/TabA/YiaL_sf"/>
</dbReference>
<reference evidence="1 2" key="1">
    <citation type="submission" date="2019-03" db="EMBL/GenBank/DDBJ databases">
        <title>Genomic Encyclopedia of Type Strains, Phase III (KMG-III): the genomes of soil and plant-associated and newly described type strains.</title>
        <authorList>
            <person name="Whitman W."/>
        </authorList>
    </citation>
    <scope>NUCLEOTIDE SEQUENCE [LARGE SCALE GENOMIC DNA]</scope>
    <source>
        <strain evidence="1 2">CECT 8976</strain>
    </source>
</reference>
<dbReference type="PANTHER" id="PTHR34986">
    <property type="entry name" value="EVOLVED BETA-GALACTOSIDASE SUBUNIT BETA"/>
    <property type="match status" value="1"/>
</dbReference>
<dbReference type="GO" id="GO:0005829">
    <property type="term" value="C:cytosol"/>
    <property type="evidence" value="ECO:0007669"/>
    <property type="project" value="TreeGrafter"/>
</dbReference>
<dbReference type="OrthoDB" id="6196468at2"/>
<accession>A0A4R7BD09</accession>
<dbReference type="NCBIfam" id="TIGR00022">
    <property type="entry name" value="YhcH/YjgK/YiaL family protein"/>
    <property type="match status" value="1"/>
</dbReference>
<evidence type="ECO:0000313" key="1">
    <source>
        <dbReference type="EMBL" id="TDR82970.1"/>
    </source>
</evidence>
<dbReference type="AlphaFoldDB" id="A0A4R7BD09"/>
<dbReference type="Gene3D" id="2.60.120.370">
    <property type="entry name" value="YhcH/YjgK/YiaL"/>
    <property type="match status" value="1"/>
</dbReference>
<sequence length="153" mass="17261">MYCDHIDNLANSPLPAELRDVLALLADFAQRPAGRYPIDGERCFALVQEMTTGHADTRRFEAHARYLDVQYLVSGAERIDYLPKECETTLLEDHLSERDIAFYDAKQPACELMLSPGMYAIFQAGEYHRPCCAVANPAQIKKVVLKLRQGELA</sequence>
<dbReference type="PANTHER" id="PTHR34986:SF1">
    <property type="entry name" value="PROTEIN YIAL"/>
    <property type="match status" value="1"/>
</dbReference>
<organism evidence="1 2">
    <name type="scientific">Paludibacterium purpuratum</name>
    <dbReference type="NCBI Taxonomy" id="1144873"/>
    <lineage>
        <taxon>Bacteria</taxon>
        <taxon>Pseudomonadati</taxon>
        <taxon>Pseudomonadota</taxon>
        <taxon>Betaproteobacteria</taxon>
        <taxon>Neisseriales</taxon>
        <taxon>Chromobacteriaceae</taxon>
        <taxon>Paludibacterium</taxon>
    </lineage>
</organism>
<name>A0A4R7BD09_9NEIS</name>
<dbReference type="SUPFAM" id="SSF51197">
    <property type="entry name" value="Clavaminate synthase-like"/>
    <property type="match status" value="1"/>
</dbReference>
<comment type="caution">
    <text evidence="1">The sequence shown here is derived from an EMBL/GenBank/DDBJ whole genome shotgun (WGS) entry which is preliminary data.</text>
</comment>
<keyword evidence="2" id="KW-1185">Reference proteome</keyword>
<proteinExistence type="predicted"/>
<dbReference type="Proteomes" id="UP000295611">
    <property type="component" value="Unassembled WGS sequence"/>
</dbReference>
<dbReference type="InterPro" id="IPR004375">
    <property type="entry name" value="NanQ/TabA/YiaL"/>
</dbReference>
<dbReference type="RefSeq" id="WP_133678283.1">
    <property type="nucleotide sequence ID" value="NZ_SNZP01000001.1"/>
</dbReference>
<protein>
    <submittedName>
        <fullName evidence="1">Biofilm protein TabA</fullName>
    </submittedName>
</protein>